<name>A0A9P1JAH0_VIBVL</name>
<dbReference type="RefSeq" id="WP_011988313.1">
    <property type="nucleotide sequence ID" value="NC_009701.1"/>
</dbReference>
<keyword evidence="3" id="KW-0230">DNA invertase</keyword>
<dbReference type="SUPFAM" id="SSF53041">
    <property type="entry name" value="Resolvase-like"/>
    <property type="match status" value="1"/>
</dbReference>
<keyword evidence="4" id="KW-0238">DNA-binding</keyword>
<dbReference type="InterPro" id="IPR006118">
    <property type="entry name" value="Recombinase_CS"/>
</dbReference>
<comment type="similarity">
    <text evidence="1">Belongs to the site-specific recombinase resolvase family.</text>
</comment>
<evidence type="ECO:0000259" key="8">
    <source>
        <dbReference type="PROSITE" id="PS51736"/>
    </source>
</evidence>
<dbReference type="FunFam" id="3.40.50.1390:FF:000001">
    <property type="entry name" value="DNA recombinase"/>
    <property type="match status" value="1"/>
</dbReference>
<dbReference type="CDD" id="cd03768">
    <property type="entry name" value="SR_ResInv"/>
    <property type="match status" value="1"/>
</dbReference>
<dbReference type="Pfam" id="PF00239">
    <property type="entry name" value="Resolvase"/>
    <property type="match status" value="1"/>
</dbReference>
<dbReference type="Gene3D" id="3.40.50.1390">
    <property type="entry name" value="Resolvase, N-terminal catalytic domain"/>
    <property type="match status" value="1"/>
</dbReference>
<keyword evidence="5" id="KW-0233">DNA recombination</keyword>
<dbReference type="InterPro" id="IPR009057">
    <property type="entry name" value="Homeodomain-like_sf"/>
</dbReference>
<dbReference type="AlphaFoldDB" id="A0A9P1JAH0"/>
<dbReference type="InterPro" id="IPR006119">
    <property type="entry name" value="Resolv_N"/>
</dbReference>
<dbReference type="PROSITE" id="PS51736">
    <property type="entry name" value="RECOMBINASES_3"/>
    <property type="match status" value="1"/>
</dbReference>
<reference evidence="9" key="1">
    <citation type="journal article" date="2008" name="J. Bacteriol.">
        <title>A common virulence plasmid in biotype 2 Vibrio vulnificus and its dissemination aided by a conjugal plasmid.</title>
        <authorList>
            <person name="Lee C.T."/>
            <person name="Amaro C."/>
            <person name="Wu K.M."/>
            <person name="Valiente E."/>
            <person name="Chang Y.F."/>
            <person name="Tsai S.F."/>
            <person name="Chang C.H."/>
            <person name="Hor L.I."/>
        </authorList>
    </citation>
    <scope>NUCLEOTIDE SEQUENCE</scope>
    <source>
        <strain evidence="9">CECT4999</strain>
    </source>
</reference>
<feature type="active site" description="O-(5'-phospho-DNA)-serine intermediate" evidence="6 7">
    <location>
        <position position="10"/>
    </location>
</feature>
<dbReference type="GO" id="GO:0000150">
    <property type="term" value="F:DNA strand exchange activity"/>
    <property type="evidence" value="ECO:0007669"/>
    <property type="project" value="UniProtKB-KW"/>
</dbReference>
<dbReference type="PANTHER" id="PTHR30461:SF26">
    <property type="entry name" value="RESOLVASE HOMOLOG YNEB"/>
    <property type="match status" value="1"/>
</dbReference>
<feature type="domain" description="Resolvase/invertase-type recombinase catalytic" evidence="8">
    <location>
        <begin position="2"/>
        <end position="135"/>
    </location>
</feature>
<dbReference type="PROSITE" id="PS00397">
    <property type="entry name" value="RECOMBINASES_1"/>
    <property type="match status" value="1"/>
</dbReference>
<dbReference type="SUPFAM" id="SSF46689">
    <property type="entry name" value="Homeodomain-like"/>
    <property type="match status" value="1"/>
</dbReference>
<dbReference type="GO" id="GO:0015074">
    <property type="term" value="P:DNA integration"/>
    <property type="evidence" value="ECO:0007669"/>
    <property type="project" value="UniProtKB-KW"/>
</dbReference>
<dbReference type="InterPro" id="IPR036162">
    <property type="entry name" value="Resolvase-like_N_sf"/>
</dbReference>
<evidence type="ECO:0000256" key="2">
    <source>
        <dbReference type="ARBA" id="ARBA00022908"/>
    </source>
</evidence>
<evidence type="ECO:0000256" key="5">
    <source>
        <dbReference type="ARBA" id="ARBA00023172"/>
    </source>
</evidence>
<organism evidence="9">
    <name type="scientific">Vibrio vulnificus</name>
    <dbReference type="NCBI Taxonomy" id="672"/>
    <lineage>
        <taxon>Bacteria</taxon>
        <taxon>Pseudomonadati</taxon>
        <taxon>Pseudomonadota</taxon>
        <taxon>Gammaproteobacteria</taxon>
        <taxon>Vibrionales</taxon>
        <taxon>Vibrionaceae</taxon>
        <taxon>Vibrio</taxon>
    </lineage>
</organism>
<evidence type="ECO:0000256" key="1">
    <source>
        <dbReference type="ARBA" id="ARBA00009913"/>
    </source>
</evidence>
<keyword evidence="2" id="KW-0229">DNA integration</keyword>
<protein>
    <submittedName>
        <fullName evidence="9">Resolvase, N terminal domain</fullName>
    </submittedName>
</protein>
<dbReference type="PANTHER" id="PTHR30461">
    <property type="entry name" value="DNA-INVERTASE FROM LAMBDOID PROPHAGE"/>
    <property type="match status" value="1"/>
</dbReference>
<evidence type="ECO:0000256" key="6">
    <source>
        <dbReference type="PIRSR" id="PIRSR606118-50"/>
    </source>
</evidence>
<proteinExistence type="inferred from homology"/>
<dbReference type="InterPro" id="IPR050639">
    <property type="entry name" value="SSR_resolvase"/>
</dbReference>
<evidence type="ECO:0000256" key="7">
    <source>
        <dbReference type="PROSITE-ProRule" id="PRU10137"/>
    </source>
</evidence>
<evidence type="ECO:0000256" key="3">
    <source>
        <dbReference type="ARBA" id="ARBA00023100"/>
    </source>
</evidence>
<dbReference type="GO" id="GO:0003677">
    <property type="term" value="F:DNA binding"/>
    <property type="evidence" value="ECO:0007669"/>
    <property type="project" value="UniProtKB-KW"/>
</dbReference>
<sequence length="200" mass="22528">MEKIGYARVSSTGQSLDVQLEKLNHVGCQRIYQEKRSGRTSNRPEFQSCMNYLREGDTLVITRLDRLARSVVHLAQLAKRFEQEKINLIVIDQNIDTSTSTGRLMFNMLASIAEFENDLRTERQAEGIAKAKENGVKFGRPAKLNEQICHAIRTRRNEGATIGQIAKEFNLGEATIYRALKIAITKECEPHTPSGETGAF</sequence>
<dbReference type="CDD" id="cd00569">
    <property type="entry name" value="HTH_Hin_like"/>
    <property type="match status" value="1"/>
</dbReference>
<dbReference type="Gene3D" id="1.10.10.60">
    <property type="entry name" value="Homeodomain-like"/>
    <property type="match status" value="1"/>
</dbReference>
<dbReference type="Pfam" id="PF02796">
    <property type="entry name" value="HTH_7"/>
    <property type="match status" value="1"/>
</dbReference>
<dbReference type="InterPro" id="IPR006120">
    <property type="entry name" value="Resolvase_HTH_dom"/>
</dbReference>
<dbReference type="EMBL" id="AM293858">
    <property type="protein sequence ID" value="CAL25381.1"/>
    <property type="molecule type" value="Genomic_DNA"/>
</dbReference>
<dbReference type="PROSITE" id="PS00398">
    <property type="entry name" value="RECOMBINASES_2"/>
    <property type="match status" value="1"/>
</dbReference>
<gene>
    <name evidence="9" type="primary">vep19</name>
</gene>
<accession>A0A9P1JAH0</accession>
<evidence type="ECO:0000313" key="9">
    <source>
        <dbReference type="EMBL" id="CAL25381.1"/>
    </source>
</evidence>
<dbReference type="SMART" id="SM00857">
    <property type="entry name" value="Resolvase"/>
    <property type="match status" value="1"/>
</dbReference>
<evidence type="ECO:0000256" key="4">
    <source>
        <dbReference type="ARBA" id="ARBA00023125"/>
    </source>
</evidence>